<evidence type="ECO:0000256" key="1">
    <source>
        <dbReference type="ARBA" id="ARBA00008857"/>
    </source>
</evidence>
<feature type="domain" description="Core-binding (CB)" evidence="7">
    <location>
        <begin position="120"/>
        <end position="192"/>
    </location>
</feature>
<keyword evidence="9" id="KW-1185">Reference proteome</keyword>
<dbReference type="PROSITE" id="PS51898">
    <property type="entry name" value="TYR_RECOMBINASE"/>
    <property type="match status" value="1"/>
</dbReference>
<dbReference type="PROSITE" id="PS51900">
    <property type="entry name" value="CB"/>
    <property type="match status" value="1"/>
</dbReference>
<comment type="caution">
    <text evidence="8">The sequence shown here is derived from an EMBL/GenBank/DDBJ whole genome shotgun (WGS) entry which is preliminary data.</text>
</comment>
<dbReference type="Pfam" id="PF13102">
    <property type="entry name" value="Phage_int_SAM_5"/>
    <property type="match status" value="1"/>
</dbReference>
<name>A0ABW4IIY5_9SPHI</name>
<dbReference type="InterPro" id="IPR013762">
    <property type="entry name" value="Integrase-like_cat_sf"/>
</dbReference>
<sequence>MQRISYAIRFFEHVKKNGKAGLYLQLTIDRIPRRISLELEFYPQLFDKDKEQFKYDGVNDEEITDLNLLINKEKGKANELLRRYRLADREVTHQSFKLDFLNYASRDNFVSWAKAKLEAANMADTIKLQTYKNKKNRLKHFETFTKGNVLFSEIDPELIAKFDKYLRSNIKLRHNSIQAVHVTINSFLKEAIRNKINVENPYEQFKIKAFKKGKRDPLEIGDLKKLKQLYRSKRLESFPQEILRKFLFSCETGLRISDNNALDYEDIENRVLTVSTIKGERFGVVVSVPLTKYALTLIDPTKRRGAIFKNICDQVVNRNLKVIAAKAEINRSLTFHCSRDTFATNFIDAGGNAETLMSLLGHAEIKTTMIYIKISEARKKKLIMNLDSL</sequence>
<dbReference type="Gene3D" id="1.10.443.10">
    <property type="entry name" value="Intergrase catalytic core"/>
    <property type="match status" value="1"/>
</dbReference>
<dbReference type="InterPro" id="IPR011010">
    <property type="entry name" value="DNA_brk_join_enz"/>
</dbReference>
<protein>
    <submittedName>
        <fullName evidence="8">Tyrosine-type recombinase/integrase</fullName>
    </submittedName>
</protein>
<dbReference type="Gene3D" id="1.10.150.130">
    <property type="match status" value="1"/>
</dbReference>
<evidence type="ECO:0000259" key="7">
    <source>
        <dbReference type="PROSITE" id="PS51900"/>
    </source>
</evidence>
<dbReference type="InterPro" id="IPR044068">
    <property type="entry name" value="CB"/>
</dbReference>
<dbReference type="PANTHER" id="PTHR30349">
    <property type="entry name" value="PHAGE INTEGRASE-RELATED"/>
    <property type="match status" value="1"/>
</dbReference>
<keyword evidence="2" id="KW-0229">DNA integration</keyword>
<dbReference type="SUPFAM" id="SSF56349">
    <property type="entry name" value="DNA breaking-rejoining enzymes"/>
    <property type="match status" value="1"/>
</dbReference>
<proteinExistence type="inferred from homology"/>
<dbReference type="PANTHER" id="PTHR30349:SF64">
    <property type="entry name" value="PROPHAGE INTEGRASE INTD-RELATED"/>
    <property type="match status" value="1"/>
</dbReference>
<dbReference type="Proteomes" id="UP001597118">
    <property type="component" value="Unassembled WGS sequence"/>
</dbReference>
<dbReference type="InterPro" id="IPR035386">
    <property type="entry name" value="Arm-DNA-bind_5"/>
</dbReference>
<evidence type="ECO:0000256" key="3">
    <source>
        <dbReference type="ARBA" id="ARBA00023125"/>
    </source>
</evidence>
<dbReference type="EMBL" id="JBHUDG010000051">
    <property type="protein sequence ID" value="MFD1632043.1"/>
    <property type="molecule type" value="Genomic_DNA"/>
</dbReference>
<evidence type="ECO:0000313" key="8">
    <source>
        <dbReference type="EMBL" id="MFD1632043.1"/>
    </source>
</evidence>
<dbReference type="InterPro" id="IPR010998">
    <property type="entry name" value="Integrase_recombinase_N"/>
</dbReference>
<accession>A0ABW4IIY5</accession>
<dbReference type="InterPro" id="IPR025269">
    <property type="entry name" value="SAM-like_dom"/>
</dbReference>
<reference evidence="9" key="1">
    <citation type="journal article" date="2019" name="Int. J. Syst. Evol. Microbiol.">
        <title>The Global Catalogue of Microorganisms (GCM) 10K type strain sequencing project: providing services to taxonomists for standard genome sequencing and annotation.</title>
        <authorList>
            <consortium name="The Broad Institute Genomics Platform"/>
            <consortium name="The Broad Institute Genome Sequencing Center for Infectious Disease"/>
            <person name="Wu L."/>
            <person name="Ma J."/>
        </authorList>
    </citation>
    <scope>NUCLEOTIDE SEQUENCE [LARGE SCALE GENOMIC DNA]</scope>
    <source>
        <strain evidence="9">CCUG 53762</strain>
    </source>
</reference>
<evidence type="ECO:0000256" key="4">
    <source>
        <dbReference type="ARBA" id="ARBA00023172"/>
    </source>
</evidence>
<organism evidence="8 9">
    <name type="scientific">Pseudopedobacter beijingensis</name>
    <dbReference type="NCBI Taxonomy" id="1207056"/>
    <lineage>
        <taxon>Bacteria</taxon>
        <taxon>Pseudomonadati</taxon>
        <taxon>Bacteroidota</taxon>
        <taxon>Sphingobacteriia</taxon>
        <taxon>Sphingobacteriales</taxon>
        <taxon>Sphingobacteriaceae</taxon>
        <taxon>Pseudopedobacter</taxon>
    </lineage>
</organism>
<dbReference type="CDD" id="cd01185">
    <property type="entry name" value="INTN1_C_like"/>
    <property type="match status" value="1"/>
</dbReference>
<dbReference type="InterPro" id="IPR002104">
    <property type="entry name" value="Integrase_catalytic"/>
</dbReference>
<dbReference type="InterPro" id="IPR050090">
    <property type="entry name" value="Tyrosine_recombinase_XerCD"/>
</dbReference>
<keyword evidence="3 5" id="KW-0238">DNA-binding</keyword>
<evidence type="ECO:0000259" key="6">
    <source>
        <dbReference type="PROSITE" id="PS51898"/>
    </source>
</evidence>
<feature type="domain" description="Tyr recombinase" evidence="6">
    <location>
        <begin position="213"/>
        <end position="384"/>
    </location>
</feature>
<evidence type="ECO:0000256" key="5">
    <source>
        <dbReference type="PROSITE-ProRule" id="PRU01248"/>
    </source>
</evidence>
<dbReference type="RefSeq" id="WP_379664366.1">
    <property type="nucleotide sequence ID" value="NZ_JBHUDG010000051.1"/>
</dbReference>
<evidence type="ECO:0000256" key="2">
    <source>
        <dbReference type="ARBA" id="ARBA00022908"/>
    </source>
</evidence>
<dbReference type="Pfam" id="PF17293">
    <property type="entry name" value="Arm-DNA-bind_5"/>
    <property type="match status" value="1"/>
</dbReference>
<dbReference type="Pfam" id="PF00589">
    <property type="entry name" value="Phage_integrase"/>
    <property type="match status" value="1"/>
</dbReference>
<keyword evidence="4" id="KW-0233">DNA recombination</keyword>
<gene>
    <name evidence="8" type="ORF">ACFSAH_19380</name>
</gene>
<evidence type="ECO:0000313" key="9">
    <source>
        <dbReference type="Proteomes" id="UP001597118"/>
    </source>
</evidence>
<comment type="similarity">
    <text evidence="1">Belongs to the 'phage' integrase family.</text>
</comment>